<gene>
    <name evidence="1" type="ORF">FA95DRAFT_1581000</name>
</gene>
<name>A0ACB8S2S7_9AGAM</name>
<comment type="caution">
    <text evidence="1">The sequence shown here is derived from an EMBL/GenBank/DDBJ whole genome shotgun (WGS) entry which is preliminary data.</text>
</comment>
<protein>
    <submittedName>
        <fullName evidence="1">NAD-P-binding protein</fullName>
    </submittedName>
</protein>
<organism evidence="1 2">
    <name type="scientific">Auriscalpium vulgare</name>
    <dbReference type="NCBI Taxonomy" id="40419"/>
    <lineage>
        <taxon>Eukaryota</taxon>
        <taxon>Fungi</taxon>
        <taxon>Dikarya</taxon>
        <taxon>Basidiomycota</taxon>
        <taxon>Agaricomycotina</taxon>
        <taxon>Agaricomycetes</taxon>
        <taxon>Russulales</taxon>
        <taxon>Auriscalpiaceae</taxon>
        <taxon>Auriscalpium</taxon>
    </lineage>
</organism>
<reference evidence="1" key="1">
    <citation type="submission" date="2021-02" db="EMBL/GenBank/DDBJ databases">
        <authorList>
            <consortium name="DOE Joint Genome Institute"/>
            <person name="Ahrendt S."/>
            <person name="Looney B.P."/>
            <person name="Miyauchi S."/>
            <person name="Morin E."/>
            <person name="Drula E."/>
            <person name="Courty P.E."/>
            <person name="Chicoki N."/>
            <person name="Fauchery L."/>
            <person name="Kohler A."/>
            <person name="Kuo A."/>
            <person name="Labutti K."/>
            <person name="Pangilinan J."/>
            <person name="Lipzen A."/>
            <person name="Riley R."/>
            <person name="Andreopoulos W."/>
            <person name="He G."/>
            <person name="Johnson J."/>
            <person name="Barry K.W."/>
            <person name="Grigoriev I.V."/>
            <person name="Nagy L."/>
            <person name="Hibbett D."/>
            <person name="Henrissat B."/>
            <person name="Matheny P.B."/>
            <person name="Labbe J."/>
            <person name="Martin F."/>
        </authorList>
    </citation>
    <scope>NUCLEOTIDE SEQUENCE</scope>
    <source>
        <strain evidence="1">FP105234-sp</strain>
    </source>
</reference>
<sequence>MSLTVLVTGATGLLGSHVVAQLIDAGYKVRGTARSGTAERLRANHASDGDKFEVAVIDDIATSDFSEAFKGVSALIHVASPLAGAGSTDVVLQGAVNGTQNVLIQAANAGINKVIITSSIAALLGPAQMQGGKKFNETGTHIHVSVQLTVGAHRPRADWSPLTREDALKADATPFEVYATSKKLAEEAVWAFARAHPDIDVTTILPPFLYGPAGRGQVLDAPVSGTNRYVYSLISGPAGRPLPTQSTLPSFAHIADAARAHVLALKAPLSAPDSPKRVIVAGYEVAWRQAVEYLHRAHPELRERLPVLGAEPETGGWATLDSSSAARVLGLTTYKTWEETIEETVTDLLEKEKAFAIKI</sequence>
<evidence type="ECO:0000313" key="2">
    <source>
        <dbReference type="Proteomes" id="UP000814033"/>
    </source>
</evidence>
<evidence type="ECO:0000313" key="1">
    <source>
        <dbReference type="EMBL" id="KAI0050743.1"/>
    </source>
</evidence>
<proteinExistence type="predicted"/>
<dbReference type="Proteomes" id="UP000814033">
    <property type="component" value="Unassembled WGS sequence"/>
</dbReference>
<keyword evidence="2" id="KW-1185">Reference proteome</keyword>
<reference evidence="1" key="2">
    <citation type="journal article" date="2022" name="New Phytol.">
        <title>Evolutionary transition to the ectomycorrhizal habit in the genomes of a hyperdiverse lineage of mushroom-forming fungi.</title>
        <authorList>
            <person name="Looney B."/>
            <person name="Miyauchi S."/>
            <person name="Morin E."/>
            <person name="Drula E."/>
            <person name="Courty P.E."/>
            <person name="Kohler A."/>
            <person name="Kuo A."/>
            <person name="LaButti K."/>
            <person name="Pangilinan J."/>
            <person name="Lipzen A."/>
            <person name="Riley R."/>
            <person name="Andreopoulos W."/>
            <person name="He G."/>
            <person name="Johnson J."/>
            <person name="Nolan M."/>
            <person name="Tritt A."/>
            <person name="Barry K.W."/>
            <person name="Grigoriev I.V."/>
            <person name="Nagy L.G."/>
            <person name="Hibbett D."/>
            <person name="Henrissat B."/>
            <person name="Matheny P.B."/>
            <person name="Labbe J."/>
            <person name="Martin F.M."/>
        </authorList>
    </citation>
    <scope>NUCLEOTIDE SEQUENCE</scope>
    <source>
        <strain evidence="1">FP105234-sp</strain>
    </source>
</reference>
<dbReference type="EMBL" id="MU275858">
    <property type="protein sequence ID" value="KAI0050743.1"/>
    <property type="molecule type" value="Genomic_DNA"/>
</dbReference>
<accession>A0ACB8S2S7</accession>